<evidence type="ECO:0000256" key="4">
    <source>
        <dbReference type="SAM" id="MobiDB-lite"/>
    </source>
</evidence>
<reference evidence="6" key="2">
    <citation type="submission" date="2023-06" db="EMBL/GenBank/DDBJ databases">
        <authorList>
            <consortium name="Lawrence Berkeley National Laboratory"/>
            <person name="Haridas S."/>
            <person name="Hensen N."/>
            <person name="Bonometti L."/>
            <person name="Westerberg I."/>
            <person name="Brannstrom I.O."/>
            <person name="Guillou S."/>
            <person name="Cros-Aarteil S."/>
            <person name="Calhoun S."/>
            <person name="Kuo A."/>
            <person name="Mondo S."/>
            <person name="Pangilinan J."/>
            <person name="Riley R."/>
            <person name="LaButti K."/>
            <person name="Andreopoulos B."/>
            <person name="Lipzen A."/>
            <person name="Chen C."/>
            <person name="Yanf M."/>
            <person name="Daum C."/>
            <person name="Ng V."/>
            <person name="Clum A."/>
            <person name="Steindorff A."/>
            <person name="Ohm R."/>
            <person name="Martin F."/>
            <person name="Silar P."/>
            <person name="Natvig D."/>
            <person name="Lalanne C."/>
            <person name="Gautier V."/>
            <person name="Ament-velasquez S.L."/>
            <person name="Kruys A."/>
            <person name="Hutchinson M.I."/>
            <person name="Powell A.J."/>
            <person name="Barry K."/>
            <person name="Miller A.N."/>
            <person name="Grigoriev I.V."/>
            <person name="Debuchy R."/>
            <person name="Gladieux P."/>
            <person name="Thoren M.H."/>
            <person name="Johannesson H."/>
        </authorList>
    </citation>
    <scope>NUCLEOTIDE SEQUENCE</scope>
    <source>
        <strain evidence="6">CBS 232.78</strain>
    </source>
</reference>
<dbReference type="Proteomes" id="UP001285441">
    <property type="component" value="Unassembled WGS sequence"/>
</dbReference>
<keyword evidence="1" id="KW-0346">Stress response</keyword>
<sequence>MGTFANHPSVQHIRTFVETARAQAQGYSGPRGAADNQHNDNTDTSNNDDADSFSPPVDIFDTQNNWTIHVSVPGAKRDDIGVTWDADKSILSISGVVYRPGDEEFLGSLLSGERKVGLFERKIQLPPPAAAGANSASGGEKEEVDGDHITAKMEDGILILVVPKAEKEWTEVKRVDIE</sequence>
<protein>
    <submittedName>
        <fullName evidence="6">HSP20-like chaperone</fullName>
    </submittedName>
</protein>
<organism evidence="6 7">
    <name type="scientific">Podospora didyma</name>
    <dbReference type="NCBI Taxonomy" id="330526"/>
    <lineage>
        <taxon>Eukaryota</taxon>
        <taxon>Fungi</taxon>
        <taxon>Dikarya</taxon>
        <taxon>Ascomycota</taxon>
        <taxon>Pezizomycotina</taxon>
        <taxon>Sordariomycetes</taxon>
        <taxon>Sordariomycetidae</taxon>
        <taxon>Sordariales</taxon>
        <taxon>Podosporaceae</taxon>
        <taxon>Podospora</taxon>
    </lineage>
</organism>
<dbReference type="EMBL" id="JAULSW010000001">
    <property type="protein sequence ID" value="KAK3394815.1"/>
    <property type="molecule type" value="Genomic_DNA"/>
</dbReference>
<dbReference type="SUPFAM" id="SSF49764">
    <property type="entry name" value="HSP20-like chaperones"/>
    <property type="match status" value="1"/>
</dbReference>
<dbReference type="InterPro" id="IPR002068">
    <property type="entry name" value="A-crystallin/Hsp20_dom"/>
</dbReference>
<reference evidence="6" key="1">
    <citation type="journal article" date="2023" name="Mol. Phylogenet. Evol.">
        <title>Genome-scale phylogeny and comparative genomics of the fungal order Sordariales.</title>
        <authorList>
            <person name="Hensen N."/>
            <person name="Bonometti L."/>
            <person name="Westerberg I."/>
            <person name="Brannstrom I.O."/>
            <person name="Guillou S."/>
            <person name="Cros-Aarteil S."/>
            <person name="Calhoun S."/>
            <person name="Haridas S."/>
            <person name="Kuo A."/>
            <person name="Mondo S."/>
            <person name="Pangilinan J."/>
            <person name="Riley R."/>
            <person name="LaButti K."/>
            <person name="Andreopoulos B."/>
            <person name="Lipzen A."/>
            <person name="Chen C."/>
            <person name="Yan M."/>
            <person name="Daum C."/>
            <person name="Ng V."/>
            <person name="Clum A."/>
            <person name="Steindorff A."/>
            <person name="Ohm R.A."/>
            <person name="Martin F."/>
            <person name="Silar P."/>
            <person name="Natvig D.O."/>
            <person name="Lalanne C."/>
            <person name="Gautier V."/>
            <person name="Ament-Velasquez S.L."/>
            <person name="Kruys A."/>
            <person name="Hutchinson M.I."/>
            <person name="Powell A.J."/>
            <person name="Barry K."/>
            <person name="Miller A.N."/>
            <person name="Grigoriev I.V."/>
            <person name="Debuchy R."/>
            <person name="Gladieux P."/>
            <person name="Hiltunen Thoren M."/>
            <person name="Johannesson H."/>
        </authorList>
    </citation>
    <scope>NUCLEOTIDE SEQUENCE</scope>
    <source>
        <strain evidence="6">CBS 232.78</strain>
    </source>
</reference>
<dbReference type="InterPro" id="IPR008978">
    <property type="entry name" value="HSP20-like_chaperone"/>
</dbReference>
<comment type="caution">
    <text evidence="6">The sequence shown here is derived from an EMBL/GenBank/DDBJ whole genome shotgun (WGS) entry which is preliminary data.</text>
</comment>
<dbReference type="Pfam" id="PF00011">
    <property type="entry name" value="HSP20"/>
    <property type="match status" value="1"/>
</dbReference>
<evidence type="ECO:0000313" key="7">
    <source>
        <dbReference type="Proteomes" id="UP001285441"/>
    </source>
</evidence>
<name>A0AAE0P873_9PEZI</name>
<evidence type="ECO:0000313" key="6">
    <source>
        <dbReference type="EMBL" id="KAK3394815.1"/>
    </source>
</evidence>
<gene>
    <name evidence="6" type="ORF">B0H63DRAFT_386381</name>
</gene>
<evidence type="ECO:0000259" key="5">
    <source>
        <dbReference type="PROSITE" id="PS01031"/>
    </source>
</evidence>
<feature type="region of interest" description="Disordered" evidence="4">
    <location>
        <begin position="23"/>
        <end position="58"/>
    </location>
</feature>
<evidence type="ECO:0000256" key="3">
    <source>
        <dbReference type="RuleBase" id="RU003616"/>
    </source>
</evidence>
<feature type="domain" description="SHSP" evidence="5">
    <location>
        <begin position="48"/>
        <end position="178"/>
    </location>
</feature>
<dbReference type="InterPro" id="IPR031107">
    <property type="entry name" value="Small_HSP"/>
</dbReference>
<accession>A0AAE0P873</accession>
<dbReference type="PROSITE" id="PS01031">
    <property type="entry name" value="SHSP"/>
    <property type="match status" value="1"/>
</dbReference>
<evidence type="ECO:0000256" key="1">
    <source>
        <dbReference type="ARBA" id="ARBA00023016"/>
    </source>
</evidence>
<dbReference type="AlphaFoldDB" id="A0AAE0P873"/>
<proteinExistence type="inferred from homology"/>
<dbReference type="Gene3D" id="2.60.40.790">
    <property type="match status" value="1"/>
</dbReference>
<dbReference type="CDD" id="cd06464">
    <property type="entry name" value="ACD_sHsps-like"/>
    <property type="match status" value="1"/>
</dbReference>
<evidence type="ECO:0000256" key="2">
    <source>
        <dbReference type="PROSITE-ProRule" id="PRU00285"/>
    </source>
</evidence>
<keyword evidence="7" id="KW-1185">Reference proteome</keyword>
<dbReference type="PANTHER" id="PTHR11527">
    <property type="entry name" value="HEAT-SHOCK PROTEIN 20 FAMILY MEMBER"/>
    <property type="match status" value="1"/>
</dbReference>
<comment type="similarity">
    <text evidence="2 3">Belongs to the small heat shock protein (HSP20) family.</text>
</comment>